<comment type="caution">
    <text evidence="1">The sequence shown here is derived from an EMBL/GenBank/DDBJ whole genome shotgun (WGS) entry which is preliminary data.</text>
</comment>
<gene>
    <name evidence="1" type="ORF">SRB5_47650</name>
</gene>
<dbReference type="AlphaFoldDB" id="A0A7K0CMA0"/>
<protein>
    <submittedName>
        <fullName evidence="1">Uncharacterized protein</fullName>
    </submittedName>
</protein>
<keyword evidence="2" id="KW-1185">Reference proteome</keyword>
<dbReference type="Proteomes" id="UP000466345">
    <property type="component" value="Unassembled WGS sequence"/>
</dbReference>
<name>A0A7K0CMA0_9ACTN</name>
<reference evidence="1 2" key="1">
    <citation type="submission" date="2019-10" db="EMBL/GenBank/DDBJ databases">
        <title>Streptomyces smaragdinus sp. nov. and Streptomyces fabii sp. nov., isolated from the gut of fungus growing-termite Macrotermes natalensis.</title>
        <authorList>
            <person name="Schwitalla J."/>
            <person name="Benndorf R."/>
            <person name="Martin K."/>
            <person name="De Beer W."/>
            <person name="Kaster A.-K."/>
            <person name="Vollmers J."/>
            <person name="Poulsen M."/>
            <person name="Beemelmanns C."/>
        </authorList>
    </citation>
    <scope>NUCLEOTIDE SEQUENCE [LARGE SCALE GENOMIC DNA]</scope>
    <source>
        <strain evidence="1 2">RB5</strain>
    </source>
</reference>
<organism evidence="1 2">
    <name type="scientific">Streptomyces smaragdinus</name>
    <dbReference type="NCBI Taxonomy" id="2585196"/>
    <lineage>
        <taxon>Bacteria</taxon>
        <taxon>Bacillati</taxon>
        <taxon>Actinomycetota</taxon>
        <taxon>Actinomycetes</taxon>
        <taxon>Kitasatosporales</taxon>
        <taxon>Streptomycetaceae</taxon>
        <taxon>Streptomyces</taxon>
    </lineage>
</organism>
<accession>A0A7K0CMA0</accession>
<dbReference type="EMBL" id="WEGJ01000022">
    <property type="protein sequence ID" value="MQY14597.1"/>
    <property type="molecule type" value="Genomic_DNA"/>
</dbReference>
<proteinExistence type="predicted"/>
<dbReference type="RefSeq" id="WP_153455417.1">
    <property type="nucleotide sequence ID" value="NZ_WEGJ01000022.1"/>
</dbReference>
<evidence type="ECO:0000313" key="2">
    <source>
        <dbReference type="Proteomes" id="UP000466345"/>
    </source>
</evidence>
<evidence type="ECO:0000313" key="1">
    <source>
        <dbReference type="EMBL" id="MQY14597.1"/>
    </source>
</evidence>
<sequence>MPVLNDGAESARSLLPLLVERPIRLWEYHVSHRTLVMRGRSGDDDPSAYVEVVFTDVLGMKLRSYSYSSLEIREANTGTEMADFVPVPERHRERYLNLVVSGDGAEGFVVCANVHLREGR</sequence>
<dbReference type="OrthoDB" id="4316046at2"/>